<evidence type="ECO:0000256" key="8">
    <source>
        <dbReference type="ARBA" id="ARBA00023136"/>
    </source>
</evidence>
<evidence type="ECO:0000256" key="7">
    <source>
        <dbReference type="ARBA" id="ARBA00022989"/>
    </source>
</evidence>
<evidence type="ECO:0000256" key="3">
    <source>
        <dbReference type="ARBA" id="ARBA00022475"/>
    </source>
</evidence>
<organism evidence="10 11">
    <name type="scientific">Mycoplasmopsis edwardii</name>
    <dbReference type="NCBI Taxonomy" id="53558"/>
    <lineage>
        <taxon>Bacteria</taxon>
        <taxon>Bacillati</taxon>
        <taxon>Mycoplasmatota</taxon>
        <taxon>Mycoplasmoidales</taxon>
        <taxon>Metamycoplasmataceae</taxon>
        <taxon>Mycoplasmopsis</taxon>
    </lineage>
</organism>
<dbReference type="InterPro" id="IPR050429">
    <property type="entry name" value="PTS_Glucose_EIICBA"/>
</dbReference>
<keyword evidence="11" id="KW-1185">Reference proteome</keyword>
<keyword evidence="8" id="KW-0472">Membrane</keyword>
<evidence type="ECO:0000313" key="11">
    <source>
        <dbReference type="Proteomes" id="UP000257559"/>
    </source>
</evidence>
<protein>
    <submittedName>
        <fullName evidence="10">EIICBA-Glc 1</fullName>
    </submittedName>
</protein>
<comment type="subcellular location">
    <subcellularLocation>
        <location evidence="1">Cell membrane</location>
        <topology evidence="1">Multi-pass membrane protein</topology>
    </subcellularLocation>
</comment>
<dbReference type="InterPro" id="IPR003352">
    <property type="entry name" value="PTS_EIIC"/>
</dbReference>
<dbReference type="GO" id="GO:0008982">
    <property type="term" value="F:protein-N(PI)-phosphohistidine-sugar phosphotransferase activity"/>
    <property type="evidence" value="ECO:0007669"/>
    <property type="project" value="InterPro"/>
</dbReference>
<keyword evidence="2" id="KW-0813">Transport</keyword>
<dbReference type="EMBL" id="LS991951">
    <property type="protein sequence ID" value="SYV97746.1"/>
    <property type="molecule type" value="Genomic_DNA"/>
</dbReference>
<keyword evidence="6" id="KW-0812">Transmembrane</keyword>
<dbReference type="Pfam" id="PF02378">
    <property type="entry name" value="PTS_EIIC"/>
    <property type="match status" value="1"/>
</dbReference>
<dbReference type="GO" id="GO:0009401">
    <property type="term" value="P:phosphoenolpyruvate-dependent sugar phosphotransferase system"/>
    <property type="evidence" value="ECO:0007669"/>
    <property type="project" value="UniProtKB-KW"/>
</dbReference>
<sequence length="57" mass="6134">MIFGLPAAGLAMVMAAPKETRKIAFGTVLPAAITSLTTGVTEPIEFTFLFLAPYLFW</sequence>
<feature type="non-terminal residue" evidence="10">
    <location>
        <position position="57"/>
    </location>
</feature>
<evidence type="ECO:0000256" key="6">
    <source>
        <dbReference type="ARBA" id="ARBA00022692"/>
    </source>
</evidence>
<evidence type="ECO:0000256" key="4">
    <source>
        <dbReference type="ARBA" id="ARBA00022597"/>
    </source>
</evidence>
<dbReference type="GO" id="GO:0090563">
    <property type="term" value="F:protein-phosphocysteine-sugar phosphotransferase activity"/>
    <property type="evidence" value="ECO:0007669"/>
    <property type="project" value="TreeGrafter"/>
</dbReference>
<accession>A0A3B0Q4S4</accession>
<evidence type="ECO:0000256" key="2">
    <source>
        <dbReference type="ARBA" id="ARBA00022448"/>
    </source>
</evidence>
<keyword evidence="7" id="KW-1133">Transmembrane helix</keyword>
<keyword evidence="5" id="KW-0598">Phosphotransferase system</keyword>
<gene>
    <name evidence="10" type="primary">ptsG_2</name>
    <name evidence="10" type="ORF">NCTC10132_01114</name>
</gene>
<keyword evidence="4" id="KW-0762">Sugar transport</keyword>
<dbReference type="AlphaFoldDB" id="A0A3B0Q4S4"/>
<reference evidence="11" key="1">
    <citation type="submission" date="2018-06" db="EMBL/GenBank/DDBJ databases">
        <authorList>
            <consortium name="Pathogen Informatics"/>
        </authorList>
    </citation>
    <scope>NUCLEOTIDE SEQUENCE [LARGE SCALE GENOMIC DNA]</scope>
    <source>
        <strain evidence="11">NCTC10132</strain>
    </source>
</reference>
<evidence type="ECO:0000256" key="5">
    <source>
        <dbReference type="ARBA" id="ARBA00022683"/>
    </source>
</evidence>
<evidence type="ECO:0000256" key="1">
    <source>
        <dbReference type="ARBA" id="ARBA00004651"/>
    </source>
</evidence>
<keyword evidence="3" id="KW-1003">Cell membrane</keyword>
<dbReference type="KEGG" id="medw:NCTC10132_01114"/>
<evidence type="ECO:0000259" key="9">
    <source>
        <dbReference type="Pfam" id="PF02378"/>
    </source>
</evidence>
<dbReference type="PANTHER" id="PTHR30009:SF20">
    <property type="entry name" value="PTS SYSTEM GLUCOSE-SPECIFIC EIICB COMPONENT-RELATED"/>
    <property type="match status" value="1"/>
</dbReference>
<proteinExistence type="predicted"/>
<evidence type="ECO:0000313" key="10">
    <source>
        <dbReference type="EMBL" id="SYV97746.1"/>
    </source>
</evidence>
<dbReference type="PANTHER" id="PTHR30009">
    <property type="entry name" value="CYTOCHROME C-TYPE SYNTHESIS PROTEIN AND PTS TRANSMEMBRANE COMPONENT"/>
    <property type="match status" value="1"/>
</dbReference>
<dbReference type="Proteomes" id="UP000257559">
    <property type="component" value="Chromosome"/>
</dbReference>
<dbReference type="GO" id="GO:0005886">
    <property type="term" value="C:plasma membrane"/>
    <property type="evidence" value="ECO:0007669"/>
    <property type="project" value="UniProtKB-SubCell"/>
</dbReference>
<name>A0A3B0Q4S4_9BACT</name>
<feature type="domain" description="Phosphotransferase system EIIC" evidence="9">
    <location>
        <begin position="1"/>
        <end position="56"/>
    </location>
</feature>